<reference evidence="1 2" key="2">
    <citation type="submission" date="2013-02" db="EMBL/GenBank/DDBJ databases">
        <title>The Genome Sequence of Plasmodium falciparum FCH/4.</title>
        <authorList>
            <consortium name="The Broad Institute Genome Sequencing Platform"/>
            <consortium name="The Broad Institute Genome Sequencing Center for Infectious Disease"/>
            <person name="Neafsey D."/>
            <person name="Cheeseman I."/>
            <person name="Volkman S."/>
            <person name="Adams J."/>
            <person name="Walker B."/>
            <person name="Young S.K."/>
            <person name="Zeng Q."/>
            <person name="Gargeya S."/>
            <person name="Fitzgerald M."/>
            <person name="Haas B."/>
            <person name="Abouelleil A."/>
            <person name="Alvarado L."/>
            <person name="Arachchi H.M."/>
            <person name="Berlin A.M."/>
            <person name="Chapman S.B."/>
            <person name="Dewar J."/>
            <person name="Goldberg J."/>
            <person name="Griggs A."/>
            <person name="Gujja S."/>
            <person name="Hansen M."/>
            <person name="Howarth C."/>
            <person name="Imamovic A."/>
            <person name="Larimer J."/>
            <person name="McCowan C."/>
            <person name="Murphy C."/>
            <person name="Neiman D."/>
            <person name="Pearson M."/>
            <person name="Priest M."/>
            <person name="Roberts A."/>
            <person name="Saif S."/>
            <person name="Shea T."/>
            <person name="Sisk P."/>
            <person name="Sykes S."/>
            <person name="Wortman J."/>
            <person name="Nusbaum C."/>
            <person name="Birren B."/>
        </authorList>
    </citation>
    <scope>NUCLEOTIDE SEQUENCE [LARGE SCALE GENOMIC DNA]</scope>
    <source>
        <strain evidence="1 2">FCH/4</strain>
    </source>
</reference>
<dbReference type="AlphaFoldDB" id="A0A024VGV9"/>
<sequence length="67" mass="8035">MKEFKKYKGIENLLFVDYKDYNYDIQGKKFTIRICSLDFSVESILSHENVDTLVNKMVSKKYMDNKK</sequence>
<proteinExistence type="predicted"/>
<organism evidence="1 2">
    <name type="scientific">Plasmodium falciparum FCH/4</name>
    <dbReference type="NCBI Taxonomy" id="1036724"/>
    <lineage>
        <taxon>Eukaryota</taxon>
        <taxon>Sar</taxon>
        <taxon>Alveolata</taxon>
        <taxon>Apicomplexa</taxon>
        <taxon>Aconoidasida</taxon>
        <taxon>Haemosporida</taxon>
        <taxon>Plasmodiidae</taxon>
        <taxon>Plasmodium</taxon>
        <taxon>Plasmodium (Laverania)</taxon>
    </lineage>
</organism>
<gene>
    <name evidence="1" type="ORF">PFFCH_05162</name>
</gene>
<protein>
    <submittedName>
        <fullName evidence="1">Uncharacterized protein</fullName>
    </submittedName>
</protein>
<evidence type="ECO:0000313" key="1">
    <source>
        <dbReference type="EMBL" id="ETW27390.1"/>
    </source>
</evidence>
<dbReference type="EMBL" id="KI928068">
    <property type="protein sequence ID" value="ETW27390.1"/>
    <property type="molecule type" value="Genomic_DNA"/>
</dbReference>
<reference evidence="1 2" key="1">
    <citation type="submission" date="2013-02" db="EMBL/GenBank/DDBJ databases">
        <title>The Genome Annotation of Plasmodium falciparum FCH/4.</title>
        <authorList>
            <consortium name="The Broad Institute Genome Sequencing Platform"/>
            <consortium name="The Broad Institute Genome Sequencing Center for Infectious Disease"/>
            <person name="Neafsey D."/>
            <person name="Hoffman S."/>
            <person name="Volkman S."/>
            <person name="Rosenthal P."/>
            <person name="Walker B."/>
            <person name="Young S.K."/>
            <person name="Zeng Q."/>
            <person name="Gargeya S."/>
            <person name="Fitzgerald M."/>
            <person name="Haas B."/>
            <person name="Abouelleil A."/>
            <person name="Allen A.W."/>
            <person name="Alvarado L."/>
            <person name="Arachchi H.M."/>
            <person name="Berlin A.M."/>
            <person name="Chapman S.B."/>
            <person name="Gainer-Dewar J."/>
            <person name="Goldberg J."/>
            <person name="Griggs A."/>
            <person name="Gujja S."/>
            <person name="Hansen M."/>
            <person name="Howarth C."/>
            <person name="Imamovic A."/>
            <person name="Ireland A."/>
            <person name="Larimer J."/>
            <person name="McCowan C."/>
            <person name="Murphy C."/>
            <person name="Pearson M."/>
            <person name="Poon T.W."/>
            <person name="Priest M."/>
            <person name="Roberts A."/>
            <person name="Saif S."/>
            <person name="Shea T."/>
            <person name="Sisk P."/>
            <person name="Sykes S."/>
            <person name="Wortman J."/>
            <person name="Nusbaum C."/>
            <person name="Birren B."/>
        </authorList>
    </citation>
    <scope>NUCLEOTIDE SEQUENCE [LARGE SCALE GENOMIC DNA]</scope>
    <source>
        <strain evidence="1 2">FCH/4</strain>
    </source>
</reference>
<name>A0A024VGV9_PLAFA</name>
<accession>A0A024VGV9</accession>
<evidence type="ECO:0000313" key="2">
    <source>
        <dbReference type="Proteomes" id="UP000030656"/>
    </source>
</evidence>
<dbReference type="Proteomes" id="UP000030656">
    <property type="component" value="Unassembled WGS sequence"/>
</dbReference>